<proteinExistence type="predicted"/>
<evidence type="ECO:0000256" key="1">
    <source>
        <dbReference type="SAM" id="MobiDB-lite"/>
    </source>
</evidence>
<feature type="region of interest" description="Disordered" evidence="1">
    <location>
        <begin position="111"/>
        <end position="134"/>
    </location>
</feature>
<protein>
    <submittedName>
        <fullName evidence="2">Uncharacterized protein</fullName>
    </submittedName>
</protein>
<sequence>MALFNKDSEDLLAINAELEDAEGAYASATERFEAQLSLTQENLSKLLVTPTSSPPSTPSRKSTRNPAPNVALTASDYISKATAEKAAVDVLTTPQRSSVIDTASASAFKPAKRQTGLIPPTSGNRTSNSSSTASSQNCFAYIPGGIYQAVGTGQNRTFRLIDGFRAPVIQPPNISTSDGDRLYVVYWGHDNMDLVTREWQGQAGATGAKEATDGLTNALYRRFLGTALGEATYEECRTTGVLAALKNKMDNEHFLVIKGENPGVYVRRTVVSKGLKWHGGEFVRLIGNANKAQALFNLLERLRFVVPLPAHLRWKIA</sequence>
<name>A0A9P5PBM6_9AGAR</name>
<feature type="region of interest" description="Disordered" evidence="1">
    <location>
        <begin position="47"/>
        <end position="69"/>
    </location>
</feature>
<keyword evidence="3" id="KW-1185">Reference proteome</keyword>
<reference evidence="2" key="1">
    <citation type="submission" date="2020-11" db="EMBL/GenBank/DDBJ databases">
        <authorList>
            <consortium name="DOE Joint Genome Institute"/>
            <person name="Ahrendt S."/>
            <person name="Riley R."/>
            <person name="Andreopoulos W."/>
            <person name="Labutti K."/>
            <person name="Pangilinan J."/>
            <person name="Ruiz-Duenas F.J."/>
            <person name="Barrasa J.M."/>
            <person name="Sanchez-Garcia M."/>
            <person name="Camarero S."/>
            <person name="Miyauchi S."/>
            <person name="Serrano A."/>
            <person name="Linde D."/>
            <person name="Babiker R."/>
            <person name="Drula E."/>
            <person name="Ayuso-Fernandez I."/>
            <person name="Pacheco R."/>
            <person name="Padilla G."/>
            <person name="Ferreira P."/>
            <person name="Barriuso J."/>
            <person name="Kellner H."/>
            <person name="Castanera R."/>
            <person name="Alfaro M."/>
            <person name="Ramirez L."/>
            <person name="Pisabarro A.G."/>
            <person name="Kuo A."/>
            <person name="Tritt A."/>
            <person name="Lipzen A."/>
            <person name="He G."/>
            <person name="Yan M."/>
            <person name="Ng V."/>
            <person name="Cullen D."/>
            <person name="Martin F."/>
            <person name="Rosso M.-N."/>
            <person name="Henrissat B."/>
            <person name="Hibbett D."/>
            <person name="Martinez A.T."/>
            <person name="Grigoriev I.V."/>
        </authorList>
    </citation>
    <scope>NUCLEOTIDE SEQUENCE</scope>
    <source>
        <strain evidence="2">AH 40177</strain>
    </source>
</reference>
<dbReference type="OrthoDB" id="2876408at2759"/>
<comment type="caution">
    <text evidence="2">The sequence shown here is derived from an EMBL/GenBank/DDBJ whole genome shotgun (WGS) entry which is preliminary data.</text>
</comment>
<evidence type="ECO:0000313" key="2">
    <source>
        <dbReference type="EMBL" id="KAF9059285.1"/>
    </source>
</evidence>
<organism evidence="2 3">
    <name type="scientific">Rhodocollybia butyracea</name>
    <dbReference type="NCBI Taxonomy" id="206335"/>
    <lineage>
        <taxon>Eukaryota</taxon>
        <taxon>Fungi</taxon>
        <taxon>Dikarya</taxon>
        <taxon>Basidiomycota</taxon>
        <taxon>Agaricomycotina</taxon>
        <taxon>Agaricomycetes</taxon>
        <taxon>Agaricomycetidae</taxon>
        <taxon>Agaricales</taxon>
        <taxon>Marasmiineae</taxon>
        <taxon>Omphalotaceae</taxon>
        <taxon>Rhodocollybia</taxon>
    </lineage>
</organism>
<dbReference type="EMBL" id="JADNRY010000312">
    <property type="protein sequence ID" value="KAF9059285.1"/>
    <property type="molecule type" value="Genomic_DNA"/>
</dbReference>
<evidence type="ECO:0000313" key="3">
    <source>
        <dbReference type="Proteomes" id="UP000772434"/>
    </source>
</evidence>
<feature type="compositionally biased region" description="Low complexity" evidence="1">
    <location>
        <begin position="121"/>
        <end position="134"/>
    </location>
</feature>
<gene>
    <name evidence="2" type="ORF">BDP27DRAFT_1371641</name>
</gene>
<accession>A0A9P5PBM6</accession>
<dbReference type="AlphaFoldDB" id="A0A9P5PBM6"/>
<dbReference type="Proteomes" id="UP000772434">
    <property type="component" value="Unassembled WGS sequence"/>
</dbReference>